<dbReference type="PANTHER" id="PTHR10598:SF0">
    <property type="entry name" value="SET1_ASH2 HISTONE METHYLTRANSFERASE COMPLEX SUBUNIT ASH2"/>
    <property type="match status" value="1"/>
</dbReference>
<accession>A0A9W7AAQ8</accession>
<dbReference type="OrthoDB" id="10266026at2759"/>
<dbReference type="AlphaFoldDB" id="A0A9W7AAQ8"/>
<proteinExistence type="predicted"/>
<feature type="domain" description="B30.2/SPRY" evidence="4">
    <location>
        <begin position="107"/>
        <end position="351"/>
    </location>
</feature>
<sequence>MPEQGRKRRLSPVNATKGDDKRAKFTVDNAATQFAFLSPTSGADLLTEAATSACRMLLKWTDSNEARTETKSREAASAEAAAAGGSSKVQSVRRALAPSTPESMLNMMQSRLQLELKLREQSPPVHVHWSPKDAAKQMKFFEDEEVMQRDDVALMREYLMEAGGEKGYHMVRGSMGVSEGSWYYEVEIVNGGGEMTVSNDKPTRVGLEVNRSGPVPGASAGGASIPDDPHVRVGFAMRSGDRQAPVGFDKWSYGYRDSSGSKIHKSVRVDDWGGEGFKAGDIVGFGITLNDEEKSIRFFKNGVLQGKKTGTHGSVTAAAFQLEGDEDRFYYPAFSCFGGGRGRANFGPNFVHPPSKNFDYKPFSELVKVGDMEAAEEKLNNAVKRFKTFKVKKSDGVMGGEAAGQTLLQKDPHEVVKLVAEIMSLKWNEIRWRDFVEYNKKAFAAMEERAKERKRKKEEGGLRRHT</sequence>
<evidence type="ECO:0000259" key="4">
    <source>
        <dbReference type="PROSITE" id="PS50188"/>
    </source>
</evidence>
<feature type="region of interest" description="Disordered" evidence="3">
    <location>
        <begin position="447"/>
        <end position="466"/>
    </location>
</feature>
<reference evidence="5" key="1">
    <citation type="submission" date="2022-07" db="EMBL/GenBank/DDBJ databases">
        <title>Genome analysis of Parmales, a sister group of diatoms, reveals the evolutionary specialization of diatoms from phago-mixotrophs to photoautotrophs.</title>
        <authorList>
            <person name="Ban H."/>
            <person name="Sato S."/>
            <person name="Yoshikawa S."/>
            <person name="Kazumasa Y."/>
            <person name="Nakamura Y."/>
            <person name="Ichinomiya M."/>
            <person name="Saitoh K."/>
            <person name="Sato N."/>
            <person name="Blanc-Mathieu R."/>
            <person name="Endo H."/>
            <person name="Kuwata A."/>
            <person name="Ogata H."/>
        </authorList>
    </citation>
    <scope>NUCLEOTIDE SEQUENCE</scope>
</reference>
<dbReference type="Gene3D" id="2.60.120.920">
    <property type="match status" value="1"/>
</dbReference>
<comment type="caution">
    <text evidence="5">The sequence shown here is derived from an EMBL/GenBank/DDBJ whole genome shotgun (WGS) entry which is preliminary data.</text>
</comment>
<evidence type="ECO:0000313" key="6">
    <source>
        <dbReference type="Proteomes" id="UP001165082"/>
    </source>
</evidence>
<evidence type="ECO:0000256" key="3">
    <source>
        <dbReference type="SAM" id="MobiDB-lite"/>
    </source>
</evidence>
<feature type="region of interest" description="Disordered" evidence="3">
    <location>
        <begin position="1"/>
        <end position="21"/>
    </location>
</feature>
<dbReference type="SUPFAM" id="SSF49899">
    <property type="entry name" value="Concanavalin A-like lectins/glucanases"/>
    <property type="match status" value="1"/>
</dbReference>
<dbReference type="GO" id="GO:0048188">
    <property type="term" value="C:Set1C/COMPASS complex"/>
    <property type="evidence" value="ECO:0007669"/>
    <property type="project" value="InterPro"/>
</dbReference>
<comment type="subcellular location">
    <subcellularLocation>
        <location evidence="1">Nucleus</location>
    </subcellularLocation>
</comment>
<dbReference type="InterPro" id="IPR037353">
    <property type="entry name" value="ASH2"/>
</dbReference>
<keyword evidence="2" id="KW-0539">Nucleus</keyword>
<organism evidence="5 6">
    <name type="scientific">Triparma retinervis</name>
    <dbReference type="NCBI Taxonomy" id="2557542"/>
    <lineage>
        <taxon>Eukaryota</taxon>
        <taxon>Sar</taxon>
        <taxon>Stramenopiles</taxon>
        <taxon>Ochrophyta</taxon>
        <taxon>Bolidophyceae</taxon>
        <taxon>Parmales</taxon>
        <taxon>Triparmaceae</taxon>
        <taxon>Triparma</taxon>
    </lineage>
</organism>
<gene>
    <name evidence="5" type="ORF">TrRE_jg4749</name>
</gene>
<dbReference type="Pfam" id="PF00622">
    <property type="entry name" value="SPRY"/>
    <property type="match status" value="1"/>
</dbReference>
<keyword evidence="6" id="KW-1185">Reference proteome</keyword>
<protein>
    <recommendedName>
        <fullName evidence="4">B30.2/SPRY domain-containing protein</fullName>
    </recommendedName>
</protein>
<evidence type="ECO:0000256" key="2">
    <source>
        <dbReference type="ARBA" id="ARBA00023242"/>
    </source>
</evidence>
<dbReference type="CDD" id="cd12872">
    <property type="entry name" value="SPRY_Ash2"/>
    <property type="match status" value="1"/>
</dbReference>
<dbReference type="PROSITE" id="PS50188">
    <property type="entry name" value="B302_SPRY"/>
    <property type="match status" value="1"/>
</dbReference>
<dbReference type="InterPro" id="IPR013320">
    <property type="entry name" value="ConA-like_dom_sf"/>
</dbReference>
<dbReference type="InterPro" id="IPR043136">
    <property type="entry name" value="B30.2/SPRY_sf"/>
</dbReference>
<dbReference type="GO" id="GO:0000976">
    <property type="term" value="F:transcription cis-regulatory region binding"/>
    <property type="evidence" value="ECO:0007669"/>
    <property type="project" value="TreeGrafter"/>
</dbReference>
<dbReference type="InterPro" id="IPR001870">
    <property type="entry name" value="B30.2/SPRY"/>
</dbReference>
<dbReference type="PANTHER" id="PTHR10598">
    <property type="entry name" value="SET1/ASH2 HISTONE METHYLTRANSFERASE COMPLEX SUBUNIT ASH2"/>
    <property type="match status" value="1"/>
</dbReference>
<dbReference type="SMART" id="SM00449">
    <property type="entry name" value="SPRY"/>
    <property type="match status" value="1"/>
</dbReference>
<dbReference type="InterPro" id="IPR003877">
    <property type="entry name" value="SPRY_dom"/>
</dbReference>
<evidence type="ECO:0000313" key="5">
    <source>
        <dbReference type="EMBL" id="GMH66525.1"/>
    </source>
</evidence>
<dbReference type="EMBL" id="BRXZ01002620">
    <property type="protein sequence ID" value="GMH66525.1"/>
    <property type="molecule type" value="Genomic_DNA"/>
</dbReference>
<feature type="compositionally biased region" description="Basic residues" evidence="3">
    <location>
        <begin position="1"/>
        <end position="10"/>
    </location>
</feature>
<dbReference type="Proteomes" id="UP001165082">
    <property type="component" value="Unassembled WGS sequence"/>
</dbReference>
<evidence type="ECO:0000256" key="1">
    <source>
        <dbReference type="ARBA" id="ARBA00004123"/>
    </source>
</evidence>
<name>A0A9W7AAQ8_9STRA</name>